<dbReference type="GO" id="GO:0009897">
    <property type="term" value="C:external side of plasma membrane"/>
    <property type="evidence" value="ECO:0007669"/>
    <property type="project" value="TreeGrafter"/>
</dbReference>
<dbReference type="PANTHER" id="PTHR16675:SF175">
    <property type="entry name" value="ANTIGEN-PRESENTING GLYCOPROTEIN CD1D"/>
    <property type="match status" value="1"/>
</dbReference>
<dbReference type="Pfam" id="PF16497">
    <property type="entry name" value="MHC_I_3"/>
    <property type="match status" value="1"/>
</dbReference>
<dbReference type="InterPro" id="IPR011161">
    <property type="entry name" value="MHC_I-like_Ag-recog"/>
</dbReference>
<keyword evidence="9" id="KW-0732">Signal</keyword>
<evidence type="ECO:0000256" key="5">
    <source>
        <dbReference type="ARBA" id="ARBA00022859"/>
    </source>
</evidence>
<evidence type="ECO:0000256" key="7">
    <source>
        <dbReference type="ARBA" id="ARBA00023180"/>
    </source>
</evidence>
<dbReference type="Gene3D" id="3.30.500.10">
    <property type="entry name" value="MHC class I-like antigen recognition-like"/>
    <property type="match status" value="1"/>
</dbReference>
<reference evidence="11" key="3">
    <citation type="submission" date="2025-09" db="UniProtKB">
        <authorList>
            <consortium name="Ensembl"/>
        </authorList>
    </citation>
    <scope>IDENTIFICATION</scope>
</reference>
<dbReference type="GO" id="GO:0030883">
    <property type="term" value="F:endogenous lipid antigen binding"/>
    <property type="evidence" value="ECO:0007669"/>
    <property type="project" value="TreeGrafter"/>
</dbReference>
<evidence type="ECO:0000259" key="10">
    <source>
        <dbReference type="Pfam" id="PF16497"/>
    </source>
</evidence>
<dbReference type="EMBL" id="AAPE02057722">
    <property type="status" value="NOT_ANNOTATED_CDS"/>
    <property type="molecule type" value="Genomic_DNA"/>
</dbReference>
<comment type="subcellular location">
    <subcellularLocation>
        <location evidence="2">Cell membrane</location>
        <topology evidence="2">Single-pass type I membrane protein</topology>
    </subcellularLocation>
    <subcellularLocation>
        <location evidence="1">Endosome</location>
    </subcellularLocation>
</comment>
<evidence type="ECO:0000313" key="11">
    <source>
        <dbReference type="Ensembl" id="ENSMLUP00000015872.2"/>
    </source>
</evidence>
<keyword evidence="6" id="KW-0472">Membrane</keyword>
<accession>G1PWT2</accession>
<reference evidence="11 12" key="1">
    <citation type="journal article" date="2011" name="Nature">
        <title>A high-resolution map of human evolutionary constraint using 29 mammals.</title>
        <authorList>
            <person name="Lindblad-Toh K."/>
            <person name="Garber M."/>
            <person name="Zuk O."/>
            <person name="Lin M.F."/>
            <person name="Parker B.J."/>
            <person name="Washietl S."/>
            <person name="Kheradpour P."/>
            <person name="Ernst J."/>
            <person name="Jordan G."/>
            <person name="Mauceli E."/>
            <person name="Ward L.D."/>
            <person name="Lowe C.B."/>
            <person name="Holloway A.K."/>
            <person name="Clamp M."/>
            <person name="Gnerre S."/>
            <person name="Alfoldi J."/>
            <person name="Beal K."/>
            <person name="Chang J."/>
            <person name="Clawson H."/>
            <person name="Cuff J."/>
            <person name="Di Palma F."/>
            <person name="Fitzgerald S."/>
            <person name="Flicek P."/>
            <person name="Guttman M."/>
            <person name="Hubisz M.J."/>
            <person name="Jaffe D.B."/>
            <person name="Jungreis I."/>
            <person name="Kent W.J."/>
            <person name="Kostka D."/>
            <person name="Lara M."/>
            <person name="Martins A.L."/>
            <person name="Massingham T."/>
            <person name="Moltke I."/>
            <person name="Raney B.J."/>
            <person name="Rasmussen M.D."/>
            <person name="Robinson J."/>
            <person name="Stark A."/>
            <person name="Vilella A.J."/>
            <person name="Wen J."/>
            <person name="Xie X."/>
            <person name="Zody M.C."/>
            <person name="Baldwin J."/>
            <person name="Bloom T."/>
            <person name="Chin C.W."/>
            <person name="Heiman D."/>
            <person name="Nicol R."/>
            <person name="Nusbaum C."/>
            <person name="Young S."/>
            <person name="Wilkinson J."/>
            <person name="Worley K.C."/>
            <person name="Kovar C.L."/>
            <person name="Muzny D.M."/>
            <person name="Gibbs R.A."/>
            <person name="Cree A."/>
            <person name="Dihn H.H."/>
            <person name="Fowler G."/>
            <person name="Jhangiani S."/>
            <person name="Joshi V."/>
            <person name="Lee S."/>
            <person name="Lewis L.R."/>
            <person name="Nazareth L.V."/>
            <person name="Okwuonu G."/>
            <person name="Santibanez J."/>
            <person name="Warren W.C."/>
            <person name="Mardis E.R."/>
            <person name="Weinstock G.M."/>
            <person name="Wilson R.K."/>
            <person name="Delehaunty K."/>
            <person name="Dooling D."/>
            <person name="Fronik C."/>
            <person name="Fulton L."/>
            <person name="Fulton B."/>
            <person name="Graves T."/>
            <person name="Minx P."/>
            <person name="Sodergren E."/>
            <person name="Birney E."/>
            <person name="Margulies E.H."/>
            <person name="Herrero J."/>
            <person name="Green E.D."/>
            <person name="Haussler D."/>
            <person name="Siepel A."/>
            <person name="Goldman N."/>
            <person name="Pollard K.S."/>
            <person name="Pedersen J.S."/>
            <person name="Lander E.S."/>
            <person name="Kellis M."/>
        </authorList>
    </citation>
    <scope>NUCLEOTIDE SEQUENCE [LARGE SCALE GENOMIC DNA]</scope>
</reference>
<name>G1PWT2_MYOLU</name>
<dbReference type="Proteomes" id="UP000001074">
    <property type="component" value="Unassembled WGS sequence"/>
</dbReference>
<dbReference type="GO" id="GO:0006955">
    <property type="term" value="P:immune response"/>
    <property type="evidence" value="ECO:0007669"/>
    <property type="project" value="TreeGrafter"/>
</dbReference>
<dbReference type="EMBL" id="AAPE02057721">
    <property type="status" value="NOT_ANNOTATED_CDS"/>
    <property type="molecule type" value="Genomic_DNA"/>
</dbReference>
<evidence type="ECO:0000256" key="8">
    <source>
        <dbReference type="ARBA" id="ARBA00023319"/>
    </source>
</evidence>
<keyword evidence="5" id="KW-0391">Immunity</keyword>
<feature type="signal peptide" evidence="9">
    <location>
        <begin position="1"/>
        <end position="17"/>
    </location>
</feature>
<keyword evidence="3" id="KW-1003">Cell membrane</keyword>
<sequence>MECWPVLLLWGLPQMWAEPLSSTGLRVLHISPFANSSWTRTDGSFWLGALQTHSWGNGSDIHFLRPWSQGKLSDHQWEQLQQVFWVYRSSFTREIREFAKMLHPFVVQVSAGCEVHPGSPLKSFFHSAFQGSDILSFQGTSWVPAPDAPHGAEVVSKELNKDQYVKDTLEWLLNDICPQLVTGLLEAGQQDLEKQGQPACLPPPPPIPPL</sequence>
<dbReference type="InterPro" id="IPR011162">
    <property type="entry name" value="MHC_I/II-like_Ag-recog"/>
</dbReference>
<dbReference type="GO" id="GO:0048006">
    <property type="term" value="P:antigen processing and presentation, endogenous lipid antigen via MHC class Ib"/>
    <property type="evidence" value="ECO:0007669"/>
    <property type="project" value="TreeGrafter"/>
</dbReference>
<dbReference type="GO" id="GO:0005768">
    <property type="term" value="C:endosome"/>
    <property type="evidence" value="ECO:0007669"/>
    <property type="project" value="UniProtKB-SubCell"/>
</dbReference>
<evidence type="ECO:0000256" key="1">
    <source>
        <dbReference type="ARBA" id="ARBA00004177"/>
    </source>
</evidence>
<keyword evidence="8" id="KW-0393">Immunoglobulin domain</keyword>
<reference evidence="11" key="2">
    <citation type="submission" date="2025-08" db="UniProtKB">
        <authorList>
            <consortium name="Ensembl"/>
        </authorList>
    </citation>
    <scope>IDENTIFICATION</scope>
</reference>
<evidence type="ECO:0000256" key="4">
    <source>
        <dbReference type="ARBA" id="ARBA00022753"/>
    </source>
</evidence>
<keyword evidence="7" id="KW-0325">Glycoprotein</keyword>
<dbReference type="InterPro" id="IPR050208">
    <property type="entry name" value="MHC_class-I_related"/>
</dbReference>
<keyword evidence="4" id="KW-0967">Endosome</keyword>
<dbReference type="SUPFAM" id="SSF54452">
    <property type="entry name" value="MHC antigen-recognition domain"/>
    <property type="match status" value="1"/>
</dbReference>
<dbReference type="AlphaFoldDB" id="G1PWT2"/>
<dbReference type="PANTHER" id="PTHR16675">
    <property type="entry name" value="MHC CLASS I-RELATED"/>
    <property type="match status" value="1"/>
</dbReference>
<organism evidence="11 12">
    <name type="scientific">Myotis lucifugus</name>
    <name type="common">Little brown bat</name>
    <dbReference type="NCBI Taxonomy" id="59463"/>
    <lineage>
        <taxon>Eukaryota</taxon>
        <taxon>Metazoa</taxon>
        <taxon>Chordata</taxon>
        <taxon>Craniata</taxon>
        <taxon>Vertebrata</taxon>
        <taxon>Euteleostomi</taxon>
        <taxon>Mammalia</taxon>
        <taxon>Eutheria</taxon>
        <taxon>Laurasiatheria</taxon>
        <taxon>Chiroptera</taxon>
        <taxon>Yangochiroptera</taxon>
        <taxon>Vespertilionidae</taxon>
        <taxon>Myotis</taxon>
    </lineage>
</organism>
<dbReference type="InterPro" id="IPR037055">
    <property type="entry name" value="MHC_I-like_Ag-recog_sf"/>
</dbReference>
<evidence type="ECO:0000256" key="2">
    <source>
        <dbReference type="ARBA" id="ARBA00004251"/>
    </source>
</evidence>
<dbReference type="GO" id="GO:0030884">
    <property type="term" value="F:exogenous lipid antigen binding"/>
    <property type="evidence" value="ECO:0007669"/>
    <property type="project" value="TreeGrafter"/>
</dbReference>
<feature type="chain" id="PRO_5003418773" description="MHC class I-like antigen recognition-like domain-containing protein" evidence="9">
    <location>
        <begin position="18"/>
        <end position="210"/>
    </location>
</feature>
<dbReference type="OMA" id="MHEMAIQ"/>
<dbReference type="GO" id="GO:0071723">
    <property type="term" value="F:lipopeptide binding"/>
    <property type="evidence" value="ECO:0007669"/>
    <property type="project" value="TreeGrafter"/>
</dbReference>
<evidence type="ECO:0000256" key="3">
    <source>
        <dbReference type="ARBA" id="ARBA00022475"/>
    </source>
</evidence>
<feature type="domain" description="MHC class I-like antigen recognition-like" evidence="10">
    <location>
        <begin position="1"/>
        <end position="191"/>
    </location>
</feature>
<keyword evidence="12" id="KW-1185">Reference proteome</keyword>
<dbReference type="GO" id="GO:0001916">
    <property type="term" value="P:positive regulation of T cell mediated cytotoxicity"/>
    <property type="evidence" value="ECO:0007669"/>
    <property type="project" value="TreeGrafter"/>
</dbReference>
<protein>
    <recommendedName>
        <fullName evidence="10">MHC class I-like antigen recognition-like domain-containing protein</fullName>
    </recommendedName>
</protein>
<dbReference type="GeneTree" id="ENSGT01120000271825"/>
<evidence type="ECO:0000313" key="12">
    <source>
        <dbReference type="Proteomes" id="UP000001074"/>
    </source>
</evidence>
<evidence type="ECO:0000256" key="9">
    <source>
        <dbReference type="SAM" id="SignalP"/>
    </source>
</evidence>
<dbReference type="Ensembl" id="ENSMLUT00000017408.2">
    <property type="protein sequence ID" value="ENSMLUP00000015872.2"/>
    <property type="gene ID" value="ENSMLUG00000010199.2"/>
</dbReference>
<dbReference type="GO" id="GO:0048007">
    <property type="term" value="P:antigen processing and presentation, exogenous lipid antigen via MHC class Ib"/>
    <property type="evidence" value="ECO:0007669"/>
    <property type="project" value="TreeGrafter"/>
</dbReference>
<evidence type="ECO:0000256" key="6">
    <source>
        <dbReference type="ARBA" id="ARBA00023136"/>
    </source>
</evidence>
<dbReference type="GO" id="GO:0005615">
    <property type="term" value="C:extracellular space"/>
    <property type="evidence" value="ECO:0007669"/>
    <property type="project" value="TreeGrafter"/>
</dbReference>
<proteinExistence type="predicted"/>